<dbReference type="EMBL" id="LN902842">
    <property type="protein sequence ID" value="CDS42027.1"/>
    <property type="molecule type" value="Genomic_DNA"/>
</dbReference>
<protein>
    <submittedName>
        <fullName evidence="2">Uncharacterized protein</fullName>
    </submittedName>
</protein>
<organism evidence="2 3">
    <name type="scientific">Echinococcus multilocularis</name>
    <name type="common">Fox tapeworm</name>
    <dbReference type="NCBI Taxonomy" id="6211"/>
    <lineage>
        <taxon>Eukaryota</taxon>
        <taxon>Metazoa</taxon>
        <taxon>Spiralia</taxon>
        <taxon>Lophotrochozoa</taxon>
        <taxon>Platyhelminthes</taxon>
        <taxon>Cestoda</taxon>
        <taxon>Eucestoda</taxon>
        <taxon>Cyclophyllidea</taxon>
        <taxon>Taeniidae</taxon>
        <taxon>Echinococcus</taxon>
    </lineage>
</organism>
<feature type="region of interest" description="Disordered" evidence="1">
    <location>
        <begin position="132"/>
        <end position="155"/>
    </location>
</feature>
<feature type="compositionally biased region" description="Basic and acidic residues" evidence="1">
    <location>
        <begin position="105"/>
        <end position="114"/>
    </location>
</feature>
<dbReference type="Proteomes" id="UP000017246">
    <property type="component" value="Unassembled WGS sequence"/>
</dbReference>
<dbReference type="AlphaFoldDB" id="A0A068YIN4"/>
<evidence type="ECO:0000313" key="2">
    <source>
        <dbReference type="EMBL" id="CDS42027.1"/>
    </source>
</evidence>
<reference evidence="2" key="2">
    <citation type="submission" date="2015-11" db="EMBL/GenBank/DDBJ databases">
        <authorList>
            <person name="Zhang Y."/>
            <person name="Guo Z."/>
        </authorList>
    </citation>
    <scope>NUCLEOTIDE SEQUENCE</scope>
</reference>
<sequence>MLSSYDRRSGRYHQVVLVECNFDEEDGWMRSPRDCPHFPNSWERRTNPENNSPRSFMNGHAVEMMRILNCVPPGYSFCRDQHMGFFEVPSRPSMPLTKATQTTDLNRKESSKNVRTQCKLDVRRNHTTTNVSYGVKPKQSAPTKQRSQGSSTCKTSKMIPSVFPSFFAVVTQSTINTTRKSSWNGSTKINISTMTHTLPMQSIMKGEPEIEVSLPTRQKKGRIKYAINYTCYLNRHYSEATRVYRNYYSKIEACIPIVQSNCCSFNRVAFIVNYLEGEISLPMYQITTLPVRIVPTQFRPVLSDVQTSKLCRAVKYASPVTKTTPAPSIVHKTPSVPHFSLMYIENVGGYFVKKERPSFKGDNDKSASLRQTPITPHISRRYAEYYVSPTPAGESVLQRQQVWASVTKNRASLVSRKLRMTSSEVQTTPDLLDTLTAESRTREDRSKRHTSSIFNRIQWHLHKLGPKSGHYN</sequence>
<evidence type="ECO:0000313" key="3">
    <source>
        <dbReference type="Proteomes" id="UP000017246"/>
    </source>
</evidence>
<feature type="region of interest" description="Disordered" evidence="1">
    <location>
        <begin position="92"/>
        <end position="114"/>
    </location>
</feature>
<keyword evidence="3" id="KW-1185">Reference proteome</keyword>
<feature type="compositionally biased region" description="Polar residues" evidence="1">
    <location>
        <begin position="140"/>
        <end position="155"/>
    </location>
</feature>
<accession>A0A068YIN4</accession>
<evidence type="ECO:0000256" key="1">
    <source>
        <dbReference type="SAM" id="MobiDB-lite"/>
    </source>
</evidence>
<gene>
    <name evidence="2" type="ORF">EmuJ_000972200</name>
</gene>
<proteinExistence type="predicted"/>
<dbReference type="OrthoDB" id="6265611at2759"/>
<name>A0A068YIN4_ECHMU</name>
<reference evidence="2" key="1">
    <citation type="journal article" date="2013" name="Nature">
        <title>The genomes of four tapeworm species reveal adaptations to parasitism.</title>
        <authorList>
            <person name="Tsai I.J."/>
            <person name="Zarowiecki M."/>
            <person name="Holroyd N."/>
            <person name="Garciarrubio A."/>
            <person name="Sanchez-Flores A."/>
            <person name="Brooks K.L."/>
            <person name="Tracey A."/>
            <person name="Bobes R.J."/>
            <person name="Fragoso G."/>
            <person name="Sciutto E."/>
            <person name="Aslett M."/>
            <person name="Beasley H."/>
            <person name="Bennett H.M."/>
            <person name="Cai J."/>
            <person name="Camicia F."/>
            <person name="Clark R."/>
            <person name="Cucher M."/>
            <person name="De Silva N."/>
            <person name="Day T.A."/>
            <person name="Deplazes P."/>
            <person name="Estrada K."/>
            <person name="Fernandez C."/>
            <person name="Holland P.W."/>
            <person name="Hou J."/>
            <person name="Hu S."/>
            <person name="Huckvale T."/>
            <person name="Hung S.S."/>
            <person name="Kamenetzky L."/>
            <person name="Keane J.A."/>
            <person name="Kiss F."/>
            <person name="Koziol U."/>
            <person name="Lambert O."/>
            <person name="Liu K."/>
            <person name="Luo X."/>
            <person name="Luo Y."/>
            <person name="Macchiaroli N."/>
            <person name="Nichol S."/>
            <person name="Paps J."/>
            <person name="Parkinson J."/>
            <person name="Pouchkina-Stantcheva N."/>
            <person name="Riddiford N."/>
            <person name="Rosenzvit M."/>
            <person name="Salinas G."/>
            <person name="Wasmuth J.D."/>
            <person name="Zamanian M."/>
            <person name="Zheng Y."/>
            <person name="Cai X."/>
            <person name="Soberon X."/>
            <person name="Olson P.D."/>
            <person name="Laclette J.P."/>
            <person name="Brehm K."/>
            <person name="Berriman M."/>
            <person name="Garciarrubio A."/>
            <person name="Bobes R.J."/>
            <person name="Fragoso G."/>
            <person name="Sanchez-Flores A."/>
            <person name="Estrada K."/>
            <person name="Cevallos M.A."/>
            <person name="Morett E."/>
            <person name="Gonzalez V."/>
            <person name="Portillo T."/>
            <person name="Ochoa-Leyva A."/>
            <person name="Jose M.V."/>
            <person name="Sciutto E."/>
            <person name="Landa A."/>
            <person name="Jimenez L."/>
            <person name="Valdes V."/>
            <person name="Carrero J.C."/>
            <person name="Larralde C."/>
            <person name="Morales-Montor J."/>
            <person name="Limon-Lason J."/>
            <person name="Soberon X."/>
            <person name="Laclette J.P."/>
        </authorList>
    </citation>
    <scope>NUCLEOTIDE SEQUENCE [LARGE SCALE GENOMIC DNA]</scope>
</reference>